<organism evidence="3 4">
    <name type="scientific">Saccharomyces pastorianus</name>
    <name type="common">Lager yeast</name>
    <name type="synonym">Saccharomyces cerevisiae x Saccharomyces eubayanus</name>
    <dbReference type="NCBI Taxonomy" id="27292"/>
    <lineage>
        <taxon>Eukaryota</taxon>
        <taxon>Fungi</taxon>
        <taxon>Dikarya</taxon>
        <taxon>Ascomycota</taxon>
        <taxon>Saccharomycotina</taxon>
        <taxon>Saccharomycetes</taxon>
        <taxon>Saccharomycetales</taxon>
        <taxon>Saccharomycetaceae</taxon>
        <taxon>Saccharomyces</taxon>
    </lineage>
</organism>
<feature type="transmembrane region" description="Helical" evidence="2">
    <location>
        <begin position="190"/>
        <end position="213"/>
    </location>
</feature>
<dbReference type="GO" id="GO:0005938">
    <property type="term" value="C:cell cortex"/>
    <property type="evidence" value="ECO:0007669"/>
    <property type="project" value="TreeGrafter"/>
</dbReference>
<evidence type="ECO:0000313" key="4">
    <source>
        <dbReference type="Proteomes" id="UP000501346"/>
    </source>
</evidence>
<dbReference type="Pfam" id="PF06687">
    <property type="entry name" value="SUR7"/>
    <property type="match status" value="1"/>
</dbReference>
<evidence type="ECO:0000256" key="2">
    <source>
        <dbReference type="SAM" id="Phobius"/>
    </source>
</evidence>
<dbReference type="GO" id="GO:0032185">
    <property type="term" value="P:septin cytoskeleton organization"/>
    <property type="evidence" value="ECO:0007669"/>
    <property type="project" value="TreeGrafter"/>
</dbReference>
<dbReference type="EMBL" id="CP049011">
    <property type="protein sequence ID" value="QID87597.1"/>
    <property type="molecule type" value="Genomic_DNA"/>
</dbReference>
<feature type="compositionally biased region" description="Low complexity" evidence="1">
    <location>
        <begin position="253"/>
        <end position="263"/>
    </location>
</feature>
<keyword evidence="2" id="KW-0472">Membrane</keyword>
<dbReference type="OrthoDB" id="5419460at2759"/>
<reference evidence="3 4" key="1">
    <citation type="journal article" date="2019" name="BMC Genomics">
        <title>Chromosome level assembly and comparative genome analysis confirm lager-brewing yeasts originated from a single hybridization.</title>
        <authorList>
            <person name="Salazar A.N."/>
            <person name="Gorter de Vries A.R."/>
            <person name="van den Broek M."/>
            <person name="Brouwers N."/>
            <person name="de la Torre Cortes P."/>
            <person name="Kuijpers N.G.A."/>
            <person name="Daran J.G."/>
            <person name="Abeel T."/>
        </authorList>
    </citation>
    <scope>NUCLEOTIDE SEQUENCE [LARGE SCALE GENOMIC DNA]</scope>
    <source>
        <strain evidence="3 4">CBS 1483</strain>
    </source>
</reference>
<feature type="transmembrane region" description="Helical" evidence="2">
    <location>
        <begin position="112"/>
        <end position="136"/>
    </location>
</feature>
<proteinExistence type="predicted"/>
<keyword evidence="4" id="KW-1185">Reference proteome</keyword>
<accession>A0A6C1EFT7</accession>
<evidence type="ECO:0000313" key="3">
    <source>
        <dbReference type="EMBL" id="QID87597.1"/>
    </source>
</evidence>
<protein>
    <submittedName>
        <fullName evidence="3">Uncharacterized protein</fullName>
    </submittedName>
</protein>
<dbReference type="GO" id="GO:0045121">
    <property type="term" value="C:membrane raft"/>
    <property type="evidence" value="ECO:0007669"/>
    <property type="project" value="TreeGrafter"/>
</dbReference>
<dbReference type="AlphaFoldDB" id="A0A6C1EFT7"/>
<dbReference type="Proteomes" id="UP000501346">
    <property type="component" value="Chromosome SeXIV"/>
</dbReference>
<dbReference type="GO" id="GO:0005886">
    <property type="term" value="C:plasma membrane"/>
    <property type="evidence" value="ECO:0007669"/>
    <property type="project" value="InterPro"/>
</dbReference>
<keyword evidence="2" id="KW-1133">Transmembrane helix</keyword>
<sequence>MSYKKFVFFINLFFLLGATLLTFFLILAGAKNTGVLKNFYWFQASTSGFNSAPSLTRWYNYNWCGWQGGQAANCSSKMAAQPFSPRDNFGSSTLMPSTFLNDRNTYYYLSRVGWAMLLIALFFLLITLVSVIVSLIKYTRPTASLTTAMSWITLFFMTLSACLYTGCYAKAVKAFHHQDRGARLGPKNFGLIWTTVFLLIGNAVCATVMAATYRKNEYIYDRSFASTKMTDSQTSTPDASAYPANEVVSTPVPVPEVQQPQPSRNGRFFRKLRTKKRTITTTGDEPDQVQEERVYSEQNLPAVV</sequence>
<dbReference type="PANTHER" id="PTHR36414:SF3">
    <property type="entry name" value="SUR7 FAMILY PROTEIN FMP45"/>
    <property type="match status" value="1"/>
</dbReference>
<feature type="region of interest" description="Disordered" evidence="1">
    <location>
        <begin position="253"/>
        <end position="304"/>
    </location>
</feature>
<feature type="compositionally biased region" description="Basic residues" evidence="1">
    <location>
        <begin position="267"/>
        <end position="278"/>
    </location>
</feature>
<name>A0A6C1EFT7_SACPS</name>
<dbReference type="PANTHER" id="PTHR36414">
    <property type="entry name" value="PROTEIN SUR7"/>
    <property type="match status" value="1"/>
</dbReference>
<dbReference type="InterPro" id="IPR009571">
    <property type="entry name" value="SUR7/Rim9-like_fungi"/>
</dbReference>
<feature type="transmembrane region" description="Helical" evidence="2">
    <location>
        <begin position="148"/>
        <end position="169"/>
    </location>
</feature>
<gene>
    <name evidence="3" type="ORF">GRS66_010277</name>
</gene>
<dbReference type="GO" id="GO:0006897">
    <property type="term" value="P:endocytosis"/>
    <property type="evidence" value="ECO:0007669"/>
    <property type="project" value="TreeGrafter"/>
</dbReference>
<keyword evidence="2" id="KW-0812">Transmembrane</keyword>
<evidence type="ECO:0000256" key="1">
    <source>
        <dbReference type="SAM" id="MobiDB-lite"/>
    </source>
</evidence>
<dbReference type="GO" id="GO:0030866">
    <property type="term" value="P:cortical actin cytoskeleton organization"/>
    <property type="evidence" value="ECO:0007669"/>
    <property type="project" value="TreeGrafter"/>
</dbReference>
<dbReference type="GO" id="GO:0031505">
    <property type="term" value="P:fungal-type cell wall organization"/>
    <property type="evidence" value="ECO:0007669"/>
    <property type="project" value="TreeGrafter"/>
</dbReference>
<feature type="transmembrane region" description="Helical" evidence="2">
    <location>
        <begin position="6"/>
        <end position="28"/>
    </location>
</feature>